<gene>
    <name evidence="3" type="primary">dome_0</name>
    <name evidence="3" type="ORF">CEXT_540461</name>
</gene>
<evidence type="ECO:0000256" key="2">
    <source>
        <dbReference type="SAM" id="Phobius"/>
    </source>
</evidence>
<feature type="compositionally biased region" description="Low complexity" evidence="1">
    <location>
        <begin position="242"/>
        <end position="255"/>
    </location>
</feature>
<dbReference type="Gene3D" id="2.60.40.10">
    <property type="entry name" value="Immunoglobulins"/>
    <property type="match status" value="1"/>
</dbReference>
<feature type="compositionally biased region" description="Polar residues" evidence="1">
    <location>
        <begin position="206"/>
        <end position="235"/>
    </location>
</feature>
<dbReference type="InterPro" id="IPR013783">
    <property type="entry name" value="Ig-like_fold"/>
</dbReference>
<sequence length="594" mass="64556">MCIITQTTPIEVMACVDQACSVSSDPVYVNTDISYPGILAIPRVEMLENHINISWDSPVLPNGPLELYQVKLEGDAWNGNTTYNVTGHNFLVLDKQCEVASLNETSIRVRVSILKKEGLSAGFLAGIVVGTLLAVSFVCFIIYTAVKYVMRNYQAVKNINIQLPKGLESPLDNPLNSYDKFKSGLKNHHDSGIPNDRSEKRGPSGRNHSGESTVSSKIHPSISSANTTKTHNSMDSGAEVESPLSPDSFSSDSGSINALPGLTRTDLNCLTSKDSGLGRDNGLSDQGGSTATHDQDMATTERSLSTSELSVSGAKDAASASGIPTYSKIGYKSQENINAAGQGYSKLGIEYDQNNQIVNSVIVDTVPLPEKKEAMKKSEDPSSEQYCKYGVNANYASTPNLLQKTLNISSHKTIYKSEPSIHIEDSSGRTDEMASSDSDARYHENCVNVDPNKDLSDRSDTTKDDTESYDDYLGIPENLPDFSGLMKNKEIAQLLTQYSEQQNKPEENQEIFALENMSDQDLTSTKTRFLAGGGIVPYDSGFEQPTDQTALPQTSDSYEPIDCDSENEKEEPKKPILIGYIGVTPLVNVSVEGL</sequence>
<keyword evidence="2" id="KW-0812">Transmembrane</keyword>
<feature type="compositionally biased region" description="Basic and acidic residues" evidence="1">
    <location>
        <begin position="179"/>
        <end position="202"/>
    </location>
</feature>
<name>A0AAV4VQB7_CAEEX</name>
<evidence type="ECO:0000313" key="3">
    <source>
        <dbReference type="EMBL" id="GIY71794.1"/>
    </source>
</evidence>
<dbReference type="Proteomes" id="UP001054945">
    <property type="component" value="Unassembled WGS sequence"/>
</dbReference>
<evidence type="ECO:0000313" key="4">
    <source>
        <dbReference type="Proteomes" id="UP001054945"/>
    </source>
</evidence>
<feature type="compositionally biased region" description="Polar residues" evidence="1">
    <location>
        <begin position="265"/>
        <end position="274"/>
    </location>
</feature>
<dbReference type="AlphaFoldDB" id="A0AAV4VQB7"/>
<keyword evidence="2" id="KW-0472">Membrane</keyword>
<keyword evidence="3" id="KW-0675">Receptor</keyword>
<feature type="transmembrane region" description="Helical" evidence="2">
    <location>
        <begin position="118"/>
        <end position="143"/>
    </location>
</feature>
<dbReference type="EMBL" id="BPLR01014860">
    <property type="protein sequence ID" value="GIY71794.1"/>
    <property type="molecule type" value="Genomic_DNA"/>
</dbReference>
<feature type="region of interest" description="Disordered" evidence="1">
    <location>
        <begin position="419"/>
        <end position="473"/>
    </location>
</feature>
<keyword evidence="2" id="KW-1133">Transmembrane helix</keyword>
<protein>
    <submittedName>
        <fullName evidence="3">Cytokine receptor</fullName>
    </submittedName>
</protein>
<feature type="compositionally biased region" description="Low complexity" evidence="1">
    <location>
        <begin position="300"/>
        <end position="312"/>
    </location>
</feature>
<dbReference type="SUPFAM" id="SSF49265">
    <property type="entry name" value="Fibronectin type III"/>
    <property type="match status" value="1"/>
</dbReference>
<feature type="region of interest" description="Disordered" evidence="1">
    <location>
        <begin position="178"/>
        <end position="321"/>
    </location>
</feature>
<feature type="compositionally biased region" description="Basic and acidic residues" evidence="1">
    <location>
        <begin position="419"/>
        <end position="444"/>
    </location>
</feature>
<accession>A0AAV4VQB7</accession>
<feature type="region of interest" description="Disordered" evidence="1">
    <location>
        <begin position="537"/>
        <end position="571"/>
    </location>
</feature>
<keyword evidence="4" id="KW-1185">Reference proteome</keyword>
<feature type="compositionally biased region" description="Basic and acidic residues" evidence="1">
    <location>
        <begin position="451"/>
        <end position="466"/>
    </location>
</feature>
<feature type="compositionally biased region" description="Acidic residues" evidence="1">
    <location>
        <begin position="559"/>
        <end position="569"/>
    </location>
</feature>
<proteinExistence type="predicted"/>
<comment type="caution">
    <text evidence="3">The sequence shown here is derived from an EMBL/GenBank/DDBJ whole genome shotgun (WGS) entry which is preliminary data.</text>
</comment>
<dbReference type="InterPro" id="IPR036116">
    <property type="entry name" value="FN3_sf"/>
</dbReference>
<evidence type="ECO:0000256" key="1">
    <source>
        <dbReference type="SAM" id="MobiDB-lite"/>
    </source>
</evidence>
<organism evidence="3 4">
    <name type="scientific">Caerostris extrusa</name>
    <name type="common">Bark spider</name>
    <name type="synonym">Caerostris bankana</name>
    <dbReference type="NCBI Taxonomy" id="172846"/>
    <lineage>
        <taxon>Eukaryota</taxon>
        <taxon>Metazoa</taxon>
        <taxon>Ecdysozoa</taxon>
        <taxon>Arthropoda</taxon>
        <taxon>Chelicerata</taxon>
        <taxon>Arachnida</taxon>
        <taxon>Araneae</taxon>
        <taxon>Araneomorphae</taxon>
        <taxon>Entelegynae</taxon>
        <taxon>Araneoidea</taxon>
        <taxon>Araneidae</taxon>
        <taxon>Caerostris</taxon>
    </lineage>
</organism>
<reference evidence="3 4" key="1">
    <citation type="submission" date="2021-06" db="EMBL/GenBank/DDBJ databases">
        <title>Caerostris extrusa draft genome.</title>
        <authorList>
            <person name="Kono N."/>
            <person name="Arakawa K."/>
        </authorList>
    </citation>
    <scope>NUCLEOTIDE SEQUENCE [LARGE SCALE GENOMIC DNA]</scope>
</reference>
<feature type="compositionally biased region" description="Polar residues" evidence="1">
    <location>
        <begin position="283"/>
        <end position="292"/>
    </location>
</feature>
<feature type="compositionally biased region" description="Polar residues" evidence="1">
    <location>
        <begin position="543"/>
        <end position="557"/>
    </location>
</feature>